<comment type="caution">
    <text evidence="2">The sequence shown here is derived from an EMBL/GenBank/DDBJ whole genome shotgun (WGS) entry which is preliminary data.</text>
</comment>
<accession>A0ABV7L760</accession>
<gene>
    <name evidence="2" type="ORF">ACFOGJ_23525</name>
</gene>
<dbReference type="PROSITE" id="PS51820">
    <property type="entry name" value="PA14"/>
    <property type="match status" value="1"/>
</dbReference>
<sequence>MARSNAFLPALAVPIGSARAAIAGAALLGLALAGGSAALAAGSDGAGLQPGLIATYDYTYGGVRHLDEVPWDDITTSGWKAEPIPFLDHTFRNQDVFASGVEEKVVMFITGFIHLAQPGDYAFVAKSNDGVRVFIDGKQILEDPDVHRDRFSEPGTMTVSEPGWYPLDIQYFQRKGTAALSLYWQPPGTDNLVPVPADAYRHKPRG</sequence>
<reference evidence="3" key="1">
    <citation type="journal article" date="2019" name="Int. J. Syst. Evol. Microbiol.">
        <title>The Global Catalogue of Microorganisms (GCM) 10K type strain sequencing project: providing services to taxonomists for standard genome sequencing and annotation.</title>
        <authorList>
            <consortium name="The Broad Institute Genomics Platform"/>
            <consortium name="The Broad Institute Genome Sequencing Center for Infectious Disease"/>
            <person name="Wu L."/>
            <person name="Ma J."/>
        </authorList>
    </citation>
    <scope>NUCLEOTIDE SEQUENCE [LARGE SCALE GENOMIC DNA]</scope>
    <source>
        <strain evidence="3">KCTC 42964</strain>
    </source>
</reference>
<dbReference type="RefSeq" id="WP_379905228.1">
    <property type="nucleotide sequence ID" value="NZ_JBHRTR010000037.1"/>
</dbReference>
<organism evidence="2 3">
    <name type="scientific">Marinibaculum pumilum</name>
    <dbReference type="NCBI Taxonomy" id="1766165"/>
    <lineage>
        <taxon>Bacteria</taxon>
        <taxon>Pseudomonadati</taxon>
        <taxon>Pseudomonadota</taxon>
        <taxon>Alphaproteobacteria</taxon>
        <taxon>Rhodospirillales</taxon>
        <taxon>Rhodospirillaceae</taxon>
        <taxon>Marinibaculum</taxon>
    </lineage>
</organism>
<dbReference type="InterPro" id="IPR011658">
    <property type="entry name" value="PA14_dom"/>
</dbReference>
<keyword evidence="3" id="KW-1185">Reference proteome</keyword>
<protein>
    <submittedName>
        <fullName evidence="2">PA14 domain-containing protein</fullName>
    </submittedName>
</protein>
<dbReference type="Proteomes" id="UP001595528">
    <property type="component" value="Unassembled WGS sequence"/>
</dbReference>
<proteinExistence type="predicted"/>
<dbReference type="EMBL" id="JBHRTR010000037">
    <property type="protein sequence ID" value="MFC3230241.1"/>
    <property type="molecule type" value="Genomic_DNA"/>
</dbReference>
<evidence type="ECO:0000313" key="3">
    <source>
        <dbReference type="Proteomes" id="UP001595528"/>
    </source>
</evidence>
<dbReference type="Pfam" id="PF07691">
    <property type="entry name" value="PA14"/>
    <property type="match status" value="1"/>
</dbReference>
<evidence type="ECO:0000313" key="2">
    <source>
        <dbReference type="EMBL" id="MFC3230241.1"/>
    </source>
</evidence>
<dbReference type="SMART" id="SM00758">
    <property type="entry name" value="PA14"/>
    <property type="match status" value="1"/>
</dbReference>
<dbReference type="InterPro" id="IPR037524">
    <property type="entry name" value="PA14/GLEYA"/>
</dbReference>
<evidence type="ECO:0000259" key="1">
    <source>
        <dbReference type="PROSITE" id="PS51820"/>
    </source>
</evidence>
<dbReference type="Gene3D" id="3.90.182.10">
    <property type="entry name" value="Toxin - Anthrax Protective Antigen,domain 1"/>
    <property type="match status" value="1"/>
</dbReference>
<dbReference type="SUPFAM" id="SSF56988">
    <property type="entry name" value="Anthrax protective antigen"/>
    <property type="match status" value="1"/>
</dbReference>
<name>A0ABV7L760_9PROT</name>
<feature type="domain" description="PA14" evidence="1">
    <location>
        <begin position="47"/>
        <end position="199"/>
    </location>
</feature>